<evidence type="ECO:0000313" key="3">
    <source>
        <dbReference type="Proteomes" id="UP000282084"/>
    </source>
</evidence>
<keyword evidence="3" id="KW-1185">Reference proteome</keyword>
<feature type="transmembrane region" description="Helical" evidence="1">
    <location>
        <begin position="139"/>
        <end position="158"/>
    </location>
</feature>
<keyword evidence="1" id="KW-0812">Transmembrane</keyword>
<feature type="transmembrane region" description="Helical" evidence="1">
    <location>
        <begin position="62"/>
        <end position="85"/>
    </location>
</feature>
<name>A0A495W2T6_9PSEU</name>
<evidence type="ECO:0000313" key="2">
    <source>
        <dbReference type="EMBL" id="RKT55347.1"/>
    </source>
</evidence>
<feature type="transmembrane region" description="Helical" evidence="1">
    <location>
        <begin position="18"/>
        <end position="42"/>
    </location>
</feature>
<feature type="transmembrane region" description="Helical" evidence="1">
    <location>
        <begin position="105"/>
        <end position="127"/>
    </location>
</feature>
<organism evidence="2 3">
    <name type="scientific">Saccharothrix australiensis</name>
    <dbReference type="NCBI Taxonomy" id="2072"/>
    <lineage>
        <taxon>Bacteria</taxon>
        <taxon>Bacillati</taxon>
        <taxon>Actinomycetota</taxon>
        <taxon>Actinomycetes</taxon>
        <taxon>Pseudonocardiales</taxon>
        <taxon>Pseudonocardiaceae</taxon>
        <taxon>Saccharothrix</taxon>
    </lineage>
</organism>
<dbReference type="AlphaFoldDB" id="A0A495W2T6"/>
<comment type="caution">
    <text evidence="2">The sequence shown here is derived from an EMBL/GenBank/DDBJ whole genome shotgun (WGS) entry which is preliminary data.</text>
</comment>
<keyword evidence="1" id="KW-1133">Transmembrane helix</keyword>
<dbReference type="OrthoDB" id="4350047at2"/>
<dbReference type="EMBL" id="RBXO01000001">
    <property type="protein sequence ID" value="RKT55347.1"/>
    <property type="molecule type" value="Genomic_DNA"/>
</dbReference>
<dbReference type="RefSeq" id="WP_121007061.1">
    <property type="nucleotide sequence ID" value="NZ_RBXO01000001.1"/>
</dbReference>
<sequence>MTAQPDASGSLLDRAQSFAAIAAPTTLVAALLCYFGYVSTLVRYEHFGVDLNALDLSTTELLLLGTEVVFAPVAGLLVLLVLGLVAHRGVRALRRRPGSRWAKVVGAALVLLGAALFARAVVGILVVSVSRDEFPGVTALSLAAGLPLAAYGISTWRARPRDRRRRPGDALPAAALGAIAVLGLFWATNNFAAAYGRGRAAELAAELPTRPLVVLDLEQQLYLPEGVGGVHQFPLPAAEGQRFRVRCQGLRLLTEAGGRLFLVPERWSDASRTVVVPYDDSVRIQFLPG</sequence>
<feature type="transmembrane region" description="Helical" evidence="1">
    <location>
        <begin position="170"/>
        <end position="187"/>
    </location>
</feature>
<keyword evidence="1" id="KW-0472">Membrane</keyword>
<gene>
    <name evidence="2" type="ORF">C8E97_4010</name>
</gene>
<protein>
    <submittedName>
        <fullName evidence="2">Uncharacterized protein</fullName>
    </submittedName>
</protein>
<reference evidence="2 3" key="1">
    <citation type="submission" date="2018-10" db="EMBL/GenBank/DDBJ databases">
        <title>Sequencing the genomes of 1000 actinobacteria strains.</title>
        <authorList>
            <person name="Klenk H.-P."/>
        </authorList>
    </citation>
    <scope>NUCLEOTIDE SEQUENCE [LARGE SCALE GENOMIC DNA]</scope>
    <source>
        <strain evidence="2 3">DSM 43800</strain>
    </source>
</reference>
<proteinExistence type="predicted"/>
<accession>A0A495W2T6</accession>
<evidence type="ECO:0000256" key="1">
    <source>
        <dbReference type="SAM" id="Phobius"/>
    </source>
</evidence>
<dbReference type="Proteomes" id="UP000282084">
    <property type="component" value="Unassembled WGS sequence"/>
</dbReference>